<sequence>MGDRDSILANYMLSSIRKDLEFLKSNQYVNAQTCDEVLSLLPTQVENGSKRPPLPTRKSGTVSSPHLSPATATATATPAPKLPARRSATDNTTNTPPPKPSPRMTPPTPPQQQQQQQQRPIPAARSPSGAVQVMPSIPKQQQPPEPVARKMPIATPVAAAAAAATTAAVVSDAQPEPTPPPAYTPTASSSIATAEAIYGYDGDDPSTDLSFRQGDIIQVTEYVNDDWWRGELNGKSGIFPQNHVKKISTPKPAAAKRAVPPKPNPAPVTPASTTTTTTNNALPPYSYPPPPTQMYPAPPASTPQQYYPPPPVAAAAGSSSSAMAPPGQPQQQGEHDEGGGKVHSMAKKFGGNVANAAVWGFGATVGSEAARAIF</sequence>
<feature type="region of interest" description="Disordered" evidence="3">
    <location>
        <begin position="45"/>
        <end position="147"/>
    </location>
</feature>
<feature type="compositionally biased region" description="Low complexity" evidence="3">
    <location>
        <begin position="111"/>
        <end position="122"/>
    </location>
</feature>
<protein>
    <recommendedName>
        <fullName evidence="4">SH3 domain-containing protein</fullName>
    </recommendedName>
</protein>
<comment type="caution">
    <text evidence="5">The sequence shown here is derived from an EMBL/GenBank/DDBJ whole genome shotgun (WGS) entry which is preliminary data.</text>
</comment>
<dbReference type="PROSITE" id="PS50002">
    <property type="entry name" value="SH3"/>
    <property type="match status" value="1"/>
</dbReference>
<dbReference type="Pfam" id="PF00018">
    <property type="entry name" value="SH3_1"/>
    <property type="match status" value="1"/>
</dbReference>
<keyword evidence="1 2" id="KW-0728">SH3 domain</keyword>
<feature type="region of interest" description="Disordered" evidence="3">
    <location>
        <begin position="169"/>
        <end position="188"/>
    </location>
</feature>
<name>A0AAD7XWY0_9FUNG</name>
<dbReference type="RefSeq" id="XP_058342443.1">
    <property type="nucleotide sequence ID" value="XM_058486857.1"/>
</dbReference>
<reference evidence="5 6" key="1">
    <citation type="submission" date="2023-03" db="EMBL/GenBank/DDBJ databases">
        <title>Genome sequence of Lichtheimia ornata CBS 291.66.</title>
        <authorList>
            <person name="Mohabir J.T."/>
            <person name="Shea T.P."/>
            <person name="Kurbessoian T."/>
            <person name="Berby B."/>
            <person name="Fontaine J."/>
            <person name="Livny J."/>
            <person name="Gnirke A."/>
            <person name="Stajich J.E."/>
            <person name="Cuomo C.A."/>
        </authorList>
    </citation>
    <scope>NUCLEOTIDE SEQUENCE [LARGE SCALE GENOMIC DNA]</scope>
    <source>
        <strain evidence="5">CBS 291.66</strain>
    </source>
</reference>
<dbReference type="AlphaFoldDB" id="A0AAD7XWY0"/>
<evidence type="ECO:0000256" key="2">
    <source>
        <dbReference type="PROSITE-ProRule" id="PRU00192"/>
    </source>
</evidence>
<feature type="compositionally biased region" description="Low complexity" evidence="3">
    <location>
        <begin position="69"/>
        <end position="79"/>
    </location>
</feature>
<dbReference type="PANTHER" id="PTHR14167">
    <property type="entry name" value="SH3 DOMAIN-CONTAINING"/>
    <property type="match status" value="1"/>
</dbReference>
<evidence type="ECO:0000313" key="5">
    <source>
        <dbReference type="EMBL" id="KAJ8657530.1"/>
    </source>
</evidence>
<evidence type="ECO:0000256" key="1">
    <source>
        <dbReference type="ARBA" id="ARBA00022443"/>
    </source>
</evidence>
<dbReference type="EMBL" id="JARTCD010000031">
    <property type="protein sequence ID" value="KAJ8657530.1"/>
    <property type="molecule type" value="Genomic_DNA"/>
</dbReference>
<dbReference type="CDD" id="cd00174">
    <property type="entry name" value="SH3"/>
    <property type="match status" value="1"/>
</dbReference>
<feature type="domain" description="SH3" evidence="4">
    <location>
        <begin position="189"/>
        <end position="249"/>
    </location>
</feature>
<feature type="compositionally biased region" description="Pro residues" evidence="3">
    <location>
        <begin position="285"/>
        <end position="312"/>
    </location>
</feature>
<evidence type="ECO:0000313" key="6">
    <source>
        <dbReference type="Proteomes" id="UP001234581"/>
    </source>
</evidence>
<evidence type="ECO:0000256" key="3">
    <source>
        <dbReference type="SAM" id="MobiDB-lite"/>
    </source>
</evidence>
<keyword evidence="6" id="KW-1185">Reference proteome</keyword>
<organism evidence="5 6">
    <name type="scientific">Lichtheimia ornata</name>
    <dbReference type="NCBI Taxonomy" id="688661"/>
    <lineage>
        <taxon>Eukaryota</taxon>
        <taxon>Fungi</taxon>
        <taxon>Fungi incertae sedis</taxon>
        <taxon>Mucoromycota</taxon>
        <taxon>Mucoromycotina</taxon>
        <taxon>Mucoromycetes</taxon>
        <taxon>Mucorales</taxon>
        <taxon>Lichtheimiaceae</taxon>
        <taxon>Lichtheimia</taxon>
    </lineage>
</organism>
<feature type="compositionally biased region" description="Low complexity" evidence="3">
    <location>
        <begin position="269"/>
        <end position="284"/>
    </location>
</feature>
<dbReference type="Gene3D" id="2.30.30.40">
    <property type="entry name" value="SH3 Domains"/>
    <property type="match status" value="1"/>
</dbReference>
<dbReference type="PRINTS" id="PR00452">
    <property type="entry name" value="SH3DOMAIN"/>
</dbReference>
<dbReference type="Proteomes" id="UP001234581">
    <property type="component" value="Unassembled WGS sequence"/>
</dbReference>
<dbReference type="SMART" id="SM00326">
    <property type="entry name" value="SH3"/>
    <property type="match status" value="1"/>
</dbReference>
<dbReference type="InterPro" id="IPR050384">
    <property type="entry name" value="Endophilin_SH3RF"/>
</dbReference>
<feature type="region of interest" description="Disordered" evidence="3">
    <location>
        <begin position="250"/>
        <end position="346"/>
    </location>
</feature>
<dbReference type="SUPFAM" id="SSF50044">
    <property type="entry name" value="SH3-domain"/>
    <property type="match status" value="1"/>
</dbReference>
<evidence type="ECO:0000259" key="4">
    <source>
        <dbReference type="PROSITE" id="PS50002"/>
    </source>
</evidence>
<dbReference type="InterPro" id="IPR036028">
    <property type="entry name" value="SH3-like_dom_sf"/>
</dbReference>
<accession>A0AAD7XWY0</accession>
<dbReference type="GeneID" id="83214242"/>
<dbReference type="FunFam" id="2.30.30.40:FF:000072">
    <property type="entry name" value="Unconventional Myosin IB"/>
    <property type="match status" value="1"/>
</dbReference>
<dbReference type="InterPro" id="IPR001452">
    <property type="entry name" value="SH3_domain"/>
</dbReference>
<dbReference type="PRINTS" id="PR00499">
    <property type="entry name" value="P67PHOX"/>
</dbReference>
<feature type="compositionally biased region" description="Low complexity" evidence="3">
    <location>
        <begin position="313"/>
        <end position="332"/>
    </location>
</feature>
<proteinExistence type="predicted"/>
<gene>
    <name evidence="5" type="ORF">O0I10_006832</name>
</gene>
<feature type="compositionally biased region" description="Pro residues" evidence="3">
    <location>
        <begin position="95"/>
        <end position="110"/>
    </location>
</feature>